<proteinExistence type="predicted"/>
<protein>
    <submittedName>
        <fullName evidence="1">Uncharacterized protein</fullName>
    </submittedName>
</protein>
<comment type="caution">
    <text evidence="1">The sequence shown here is derived from an EMBL/GenBank/DDBJ whole genome shotgun (WGS) entry which is preliminary data.</text>
</comment>
<gene>
    <name evidence="1" type="ORF">EVOR1521_LOCUS29276</name>
</gene>
<accession>A0AA36NHR7</accession>
<evidence type="ECO:0000313" key="2">
    <source>
        <dbReference type="Proteomes" id="UP001178507"/>
    </source>
</evidence>
<organism evidence="1 2">
    <name type="scientific">Effrenium voratum</name>
    <dbReference type="NCBI Taxonomy" id="2562239"/>
    <lineage>
        <taxon>Eukaryota</taxon>
        <taxon>Sar</taxon>
        <taxon>Alveolata</taxon>
        <taxon>Dinophyceae</taxon>
        <taxon>Suessiales</taxon>
        <taxon>Symbiodiniaceae</taxon>
        <taxon>Effrenium</taxon>
    </lineage>
</organism>
<sequence length="170" mass="18704">MAGRDLELGEEPLEEFFDALQEDVERATCSPTRRNPGAALTFHSFSRNSSCSSIYHDALSDWELEPPPVPPPRPLLQPAWAAGYEPGSVVTALAMGFCLQAPWEAGNELPTLLAIFALSALLGSLLSDRLQVLCSLLAGWFLCSWRFARSGERRELEWAAAGLALSSRWR</sequence>
<dbReference type="EMBL" id="CAUJNA010003682">
    <property type="protein sequence ID" value="CAJ1407632.1"/>
    <property type="molecule type" value="Genomic_DNA"/>
</dbReference>
<dbReference type="Proteomes" id="UP001178507">
    <property type="component" value="Unassembled WGS sequence"/>
</dbReference>
<reference evidence="1" key="1">
    <citation type="submission" date="2023-08" db="EMBL/GenBank/DDBJ databases">
        <authorList>
            <person name="Chen Y."/>
            <person name="Shah S."/>
            <person name="Dougan E. K."/>
            <person name="Thang M."/>
            <person name="Chan C."/>
        </authorList>
    </citation>
    <scope>NUCLEOTIDE SEQUENCE</scope>
</reference>
<dbReference type="AlphaFoldDB" id="A0AA36NHR7"/>
<keyword evidence="2" id="KW-1185">Reference proteome</keyword>
<name>A0AA36NHR7_9DINO</name>
<evidence type="ECO:0000313" key="1">
    <source>
        <dbReference type="EMBL" id="CAJ1407632.1"/>
    </source>
</evidence>